<sequence>MYDEIITATDAFCLRHLDEEYAALCAKLSAKLARKRPSPLVRGDRRIWAAGIIYAIGRVNFLADPNQEPHMRTDTMADLLGVKQTTMANKGRLIMDTLNIGLMDPEFSRREIIDNNPMTWLLEVDGLIVDARNLPEPLQVEAWRCGLIPYVPAQAATSRASTPSE</sequence>
<evidence type="ECO:0000313" key="2">
    <source>
        <dbReference type="EMBL" id="UWZ37072.1"/>
    </source>
</evidence>
<protein>
    <recommendedName>
        <fullName evidence="1">DUF6398 domain-containing protein</fullName>
    </recommendedName>
</protein>
<proteinExistence type="predicted"/>
<dbReference type="InterPro" id="IPR045651">
    <property type="entry name" value="DUF6398"/>
</dbReference>
<accession>A0ABY5Z6F2</accession>
<dbReference type="Proteomes" id="UP001058271">
    <property type="component" value="Chromosome"/>
</dbReference>
<keyword evidence="3" id="KW-1185">Reference proteome</keyword>
<dbReference type="EMBL" id="CP073721">
    <property type="protein sequence ID" value="UWZ37072.1"/>
    <property type="molecule type" value="Genomic_DNA"/>
</dbReference>
<dbReference type="RefSeq" id="WP_260726421.1">
    <property type="nucleotide sequence ID" value="NZ_BAAABS010000035.1"/>
</dbReference>
<dbReference type="Pfam" id="PF19935">
    <property type="entry name" value="DUF6398"/>
    <property type="match status" value="1"/>
</dbReference>
<organism evidence="2 3">
    <name type="scientific">Dactylosporangium roseum</name>
    <dbReference type="NCBI Taxonomy" id="47989"/>
    <lineage>
        <taxon>Bacteria</taxon>
        <taxon>Bacillati</taxon>
        <taxon>Actinomycetota</taxon>
        <taxon>Actinomycetes</taxon>
        <taxon>Micromonosporales</taxon>
        <taxon>Micromonosporaceae</taxon>
        <taxon>Dactylosporangium</taxon>
    </lineage>
</organism>
<feature type="domain" description="DUF6398" evidence="1">
    <location>
        <begin position="4"/>
        <end position="108"/>
    </location>
</feature>
<evidence type="ECO:0000259" key="1">
    <source>
        <dbReference type="Pfam" id="PF19935"/>
    </source>
</evidence>
<reference evidence="2" key="1">
    <citation type="submission" date="2021-04" db="EMBL/GenBank/DDBJ databases">
        <title>Biosynthetic gene clusters of Dactylosporangioum roseum.</title>
        <authorList>
            <person name="Hartkoorn R.C."/>
            <person name="Beaudoing E."/>
            <person name="Hot D."/>
            <person name="Moureu S."/>
        </authorList>
    </citation>
    <scope>NUCLEOTIDE SEQUENCE</scope>
    <source>
        <strain evidence="2">NRRL B-16295</strain>
    </source>
</reference>
<gene>
    <name evidence="2" type="ORF">Drose_01740</name>
</gene>
<evidence type="ECO:0000313" key="3">
    <source>
        <dbReference type="Proteomes" id="UP001058271"/>
    </source>
</evidence>
<name>A0ABY5Z6F2_9ACTN</name>